<keyword evidence="4" id="KW-0805">Transcription regulation</keyword>
<accession>A0AAD9KWY9</accession>
<feature type="compositionally biased region" description="Low complexity" evidence="9">
    <location>
        <begin position="980"/>
        <end position="991"/>
    </location>
</feature>
<comment type="similarity">
    <text evidence="2">Belongs to the AXUD1 family.</text>
</comment>
<protein>
    <recommendedName>
        <fullName evidence="10">Cysteine/serine-rich nuclear protein N-terminal domain-containing protein</fullName>
    </recommendedName>
</protein>
<evidence type="ECO:0000313" key="11">
    <source>
        <dbReference type="EMBL" id="KAK2178865.1"/>
    </source>
</evidence>
<dbReference type="Proteomes" id="UP001209878">
    <property type="component" value="Unassembled WGS sequence"/>
</dbReference>
<sequence length="1020" mass="108750">MPKRKREEEGMDGVESAAESDGCPDARSDGEGGIKKQKKSVKFKGVTVFYFPRKQGFTCIPSQGGSTLGMDERHECAEVFSIREYARTQRMQHQEILLEQHRQGKIVLPPEKIAMTQNGDSDMSASGDGDDESDLDIAVDDYYFLQPVPTRQRRMMLRQAGIKKIDNVEKDECKDIRVSREVCGCDCRVYCDPATCLCSLAGIKCQVDRMSFPCGCTKEGCGNTSGRVEFNPMRVRTHFLHTLMRLEFDEKKEKASPAGVVERPAKHIRFNDDDGATGDDAKADLSQFNSTELGSCRDCQNTDVTKVMMRETQLNAAACMMAPQSSAAYSTMLGNAPAGSVLNQSCLQPSMLCGDGMSVEGAGDDDGAAGYQYGPDDDAGDESSYSESSDGSSDGESTNNESACPDYHNLTPTTCFNQQQSFDLAPRSDYETEAPSDYKELRPPMTPTSSAAGSSGYKLGPISEILNPLRYGAYEGGEAWGNDAYFSLSGNTALTEFEDCEVRSSNAGVESKCSVDDQFDMPQTSGMADEYAQSNFESEICSSTQDDDGVTSPCYHELTLSTHQLSSYMSSASPCLTAAECTVSSTATVSPSVENSHELLDHETLDVRGECLMKEDVPTSSSQELVCPGPTAEPDVLLPDIRSGDLEIRSDTKTDIANSASQHDMSVDDTCCTKPNAVSQNDASVSDTCSTTPNAVSPNDMSSSDTRVDLNAESDGMNTTFQVENAVSQNDTSVSDTCCATPNALPPNDMSSSDTRVDLSTGSGGMNTTFEVENAVSQIDVSVSDTSCTALNAVSSNDMSSVATKVDSITVAMSQNDALVSDTSKSMSVESTNGLTVADPNNLALMCEAASTNVLSDSDICCIIPNAVSPNDMSSSDTKVDLNTESDSKNITFKVESSITVEMSQKEASVSDMSVSTNAESTNEMIEAGPGNLAMMCEAASTNDVSDSGVSVGITTLNEDDDGAVSSSVGVMGKDIENESLSSNSCSLTSSDDQGVDASQTNEQNFGHMITESMVETVSA</sequence>
<organism evidence="11 12">
    <name type="scientific">Ridgeia piscesae</name>
    <name type="common">Tubeworm</name>
    <dbReference type="NCBI Taxonomy" id="27915"/>
    <lineage>
        <taxon>Eukaryota</taxon>
        <taxon>Metazoa</taxon>
        <taxon>Spiralia</taxon>
        <taxon>Lophotrochozoa</taxon>
        <taxon>Annelida</taxon>
        <taxon>Polychaeta</taxon>
        <taxon>Sedentaria</taxon>
        <taxon>Canalipalpata</taxon>
        <taxon>Sabellida</taxon>
        <taxon>Siboglinidae</taxon>
        <taxon>Ridgeia</taxon>
    </lineage>
</organism>
<dbReference type="PANTHER" id="PTHR13580:SF9">
    <property type="entry name" value="AXIN1 UP-REGULATED 1, ISOFORM A"/>
    <property type="match status" value="1"/>
</dbReference>
<dbReference type="Pfam" id="PF16019">
    <property type="entry name" value="CSRNP_N"/>
    <property type="match status" value="1"/>
</dbReference>
<feature type="compositionally biased region" description="Polar residues" evidence="9">
    <location>
        <begin position="682"/>
        <end position="705"/>
    </location>
</feature>
<proteinExistence type="inferred from homology"/>
<evidence type="ECO:0000256" key="4">
    <source>
        <dbReference type="ARBA" id="ARBA00023015"/>
    </source>
</evidence>
<gene>
    <name evidence="11" type="ORF">NP493_524g02017</name>
</gene>
<feature type="region of interest" description="Disordered" evidence="9">
    <location>
        <begin position="1"/>
        <end position="37"/>
    </location>
</feature>
<dbReference type="InterPro" id="IPR031972">
    <property type="entry name" value="CSRNP_N"/>
</dbReference>
<feature type="compositionally biased region" description="Basic and acidic residues" evidence="9">
    <location>
        <begin position="428"/>
        <end position="442"/>
    </location>
</feature>
<feature type="region of interest" description="Disordered" evidence="9">
    <location>
        <begin position="682"/>
        <end position="706"/>
    </location>
</feature>
<feature type="region of interest" description="Disordered" evidence="9">
    <location>
        <begin position="428"/>
        <end position="455"/>
    </location>
</feature>
<evidence type="ECO:0000313" key="12">
    <source>
        <dbReference type="Proteomes" id="UP001209878"/>
    </source>
</evidence>
<feature type="compositionally biased region" description="Basic and acidic residues" evidence="9">
    <location>
        <begin position="24"/>
        <end position="34"/>
    </location>
</feature>
<name>A0AAD9KWY9_RIDPI</name>
<evidence type="ECO:0000256" key="9">
    <source>
        <dbReference type="SAM" id="MobiDB-lite"/>
    </source>
</evidence>
<evidence type="ECO:0000256" key="1">
    <source>
        <dbReference type="ARBA" id="ARBA00004123"/>
    </source>
</evidence>
<feature type="region of interest" description="Disordered" evidence="9">
    <location>
        <begin position="357"/>
        <end position="406"/>
    </location>
</feature>
<dbReference type="InterPro" id="IPR023260">
    <property type="entry name" value="Cys/Ser-rich_nuc_prot"/>
</dbReference>
<evidence type="ECO:0000259" key="10">
    <source>
        <dbReference type="Pfam" id="PF16019"/>
    </source>
</evidence>
<keyword evidence="7" id="KW-0804">Transcription</keyword>
<keyword evidence="12" id="KW-1185">Reference proteome</keyword>
<dbReference type="PRINTS" id="PR02031">
    <property type="entry name" value="CYSSERRICHNP"/>
</dbReference>
<dbReference type="AlphaFoldDB" id="A0AAD9KWY9"/>
<comment type="subcellular location">
    <subcellularLocation>
        <location evidence="1">Nucleus</location>
    </subcellularLocation>
</comment>
<dbReference type="GO" id="GO:0043565">
    <property type="term" value="F:sequence-specific DNA binding"/>
    <property type="evidence" value="ECO:0007669"/>
    <property type="project" value="TreeGrafter"/>
</dbReference>
<dbReference type="GO" id="GO:0000981">
    <property type="term" value="F:DNA-binding transcription factor activity, RNA polymerase II-specific"/>
    <property type="evidence" value="ECO:0007669"/>
    <property type="project" value="TreeGrafter"/>
</dbReference>
<evidence type="ECO:0000256" key="6">
    <source>
        <dbReference type="ARBA" id="ARBA00023159"/>
    </source>
</evidence>
<evidence type="ECO:0000256" key="8">
    <source>
        <dbReference type="ARBA" id="ARBA00023242"/>
    </source>
</evidence>
<evidence type="ECO:0000256" key="7">
    <source>
        <dbReference type="ARBA" id="ARBA00023163"/>
    </source>
</evidence>
<dbReference type="GO" id="GO:0006915">
    <property type="term" value="P:apoptotic process"/>
    <property type="evidence" value="ECO:0007669"/>
    <property type="project" value="UniProtKB-KW"/>
</dbReference>
<keyword evidence="5" id="KW-0238">DNA-binding</keyword>
<keyword evidence="3" id="KW-0053">Apoptosis</keyword>
<feature type="region of interest" description="Disordered" evidence="9">
    <location>
        <begin position="980"/>
        <end position="1002"/>
    </location>
</feature>
<keyword evidence="8" id="KW-0539">Nucleus</keyword>
<evidence type="ECO:0000256" key="2">
    <source>
        <dbReference type="ARBA" id="ARBA00008548"/>
    </source>
</evidence>
<evidence type="ECO:0000256" key="3">
    <source>
        <dbReference type="ARBA" id="ARBA00022703"/>
    </source>
</evidence>
<dbReference type="GO" id="GO:0005634">
    <property type="term" value="C:nucleus"/>
    <property type="evidence" value="ECO:0007669"/>
    <property type="project" value="UniProtKB-SubCell"/>
</dbReference>
<feature type="domain" description="Cysteine/serine-rich nuclear protein N-terminal" evidence="10">
    <location>
        <begin position="36"/>
        <end position="249"/>
    </location>
</feature>
<comment type="caution">
    <text evidence="11">The sequence shown here is derived from an EMBL/GenBank/DDBJ whole genome shotgun (WGS) entry which is preliminary data.</text>
</comment>
<evidence type="ECO:0000256" key="5">
    <source>
        <dbReference type="ARBA" id="ARBA00023125"/>
    </source>
</evidence>
<feature type="compositionally biased region" description="Low complexity" evidence="9">
    <location>
        <begin position="382"/>
        <end position="397"/>
    </location>
</feature>
<reference evidence="11" key="1">
    <citation type="journal article" date="2023" name="Mol. Biol. Evol.">
        <title>Third-Generation Sequencing Reveals the Adaptive Role of the Epigenome in Three Deep-Sea Polychaetes.</title>
        <authorList>
            <person name="Perez M."/>
            <person name="Aroh O."/>
            <person name="Sun Y."/>
            <person name="Lan Y."/>
            <person name="Juniper S.K."/>
            <person name="Young C.R."/>
            <person name="Angers B."/>
            <person name="Qian P.Y."/>
        </authorList>
    </citation>
    <scope>NUCLEOTIDE SEQUENCE</scope>
    <source>
        <strain evidence="11">R07B-5</strain>
    </source>
</reference>
<dbReference type="PANTHER" id="PTHR13580">
    <property type="entry name" value="TGF-BETA INDUCED APOPTOSIS PROTEIN"/>
    <property type="match status" value="1"/>
</dbReference>
<keyword evidence="6" id="KW-0010">Activator</keyword>
<dbReference type="EMBL" id="JAODUO010000526">
    <property type="protein sequence ID" value="KAK2178865.1"/>
    <property type="molecule type" value="Genomic_DNA"/>
</dbReference>